<proteinExistence type="predicted"/>
<dbReference type="AlphaFoldDB" id="Q2GEJ6"/>
<gene>
    <name evidence="1" type="ordered locus">NSE_0205</name>
</gene>
<reference evidence="1 2" key="1">
    <citation type="journal article" date="2006" name="PLoS Genet.">
        <title>Comparative genomics of emerging human ehrlichiosis agents.</title>
        <authorList>
            <person name="Dunning Hotopp J.C."/>
            <person name="Lin M."/>
            <person name="Madupu R."/>
            <person name="Crabtree J."/>
            <person name="Angiuoli S.V."/>
            <person name="Eisen J.A."/>
            <person name="Seshadri R."/>
            <person name="Ren Q."/>
            <person name="Wu M."/>
            <person name="Utterback T.R."/>
            <person name="Smith S."/>
            <person name="Lewis M."/>
            <person name="Khouri H."/>
            <person name="Zhang C."/>
            <person name="Niu H."/>
            <person name="Lin Q."/>
            <person name="Ohashi N."/>
            <person name="Zhi N."/>
            <person name="Nelson W."/>
            <person name="Brinkac L.M."/>
            <person name="Dodson R.J."/>
            <person name="Rosovitz M.J."/>
            <person name="Sundaram J."/>
            <person name="Daugherty S.C."/>
            <person name="Davidsen T."/>
            <person name="Durkin A.S."/>
            <person name="Gwinn M."/>
            <person name="Haft D.H."/>
            <person name="Selengut J.D."/>
            <person name="Sullivan S.A."/>
            <person name="Zafar N."/>
            <person name="Zhou L."/>
            <person name="Benahmed F."/>
            <person name="Forberger H."/>
            <person name="Halpin R."/>
            <person name="Mulligan S."/>
            <person name="Robinson J."/>
            <person name="White O."/>
            <person name="Rikihisa Y."/>
            <person name="Tettelin H."/>
        </authorList>
    </citation>
    <scope>NUCLEOTIDE SEQUENCE [LARGE SCALE GENOMIC DNA]</scope>
    <source>
        <strain evidence="2">ATCC VR-367 / Miyayama</strain>
    </source>
</reference>
<evidence type="ECO:0008006" key="3">
    <source>
        <dbReference type="Google" id="ProtNLM"/>
    </source>
</evidence>
<dbReference type="KEGG" id="nse:NSE_0205"/>
<dbReference type="STRING" id="222891.NSE_0205"/>
<dbReference type="Gene3D" id="3.40.50.880">
    <property type="match status" value="1"/>
</dbReference>
<dbReference type="EMBL" id="CP000237">
    <property type="protein sequence ID" value="ABD46498.1"/>
    <property type="molecule type" value="Genomic_DNA"/>
</dbReference>
<evidence type="ECO:0000313" key="2">
    <source>
        <dbReference type="Proteomes" id="UP000001942"/>
    </source>
</evidence>
<dbReference type="HOGENOM" id="CLU_865285_0_0_5"/>
<accession>Q2GEJ6</accession>
<dbReference type="SUPFAM" id="SSF52317">
    <property type="entry name" value="Class I glutamine amidotransferase-like"/>
    <property type="match status" value="1"/>
</dbReference>
<dbReference type="InterPro" id="IPR029062">
    <property type="entry name" value="Class_I_gatase-like"/>
</dbReference>
<evidence type="ECO:0000313" key="1">
    <source>
        <dbReference type="EMBL" id="ABD46498.1"/>
    </source>
</evidence>
<sequence>MMSDFMRVLCLRFIEKFTFPSICFLLFLVPALAVPRIGIFSTDLYVYEREAFGVEKFFKLPEALGHDFEVVMVDYNLIHSDYLKKNKKVPLEKLLENALEAKGVRHLILPGDVYNVHMSPLHPTSTKSHMYKALLGLVKENKVSIFGICGGMQQFFNADGIRILNLLQMGITEPHKKQKDPHSASNSGPHPDRLIRKVMVNPASKVGAIISQVPLEVTANGWLILYVPELHSEGVALDKANLKTLRDFGYKVVGFAEDGVIEIVEDQYGNFYFQPHIESFLLEFTPEKINELPEKLLSSVDAAKYLLLHFVGS</sequence>
<name>Q2GEJ6_EHRS3</name>
<keyword evidence="2" id="KW-1185">Reference proteome</keyword>
<dbReference type="eggNOG" id="COG2071">
    <property type="taxonomic scope" value="Bacteria"/>
</dbReference>
<dbReference type="Proteomes" id="UP000001942">
    <property type="component" value="Chromosome"/>
</dbReference>
<protein>
    <recommendedName>
        <fullName evidence="3">Glutamine amidotransferase domain-containing protein</fullName>
    </recommendedName>
</protein>
<organism evidence="1 2">
    <name type="scientific">Ehrlichia sennetsu (strain ATCC VR-367 / Miyayama)</name>
    <name type="common">Neorickettsia sennetsu</name>
    <dbReference type="NCBI Taxonomy" id="222891"/>
    <lineage>
        <taxon>Bacteria</taxon>
        <taxon>Pseudomonadati</taxon>
        <taxon>Pseudomonadota</taxon>
        <taxon>Alphaproteobacteria</taxon>
        <taxon>Rickettsiales</taxon>
        <taxon>Anaplasmataceae</taxon>
        <taxon>Ehrlichia</taxon>
    </lineage>
</organism>